<sequence length="175" mass="21494">MKYHKFNFYRSTYCEFEMQKINFFDDMKAHFQSKSGSYYYYTEDGVFRYSNHWGRVANCRWKIKGIEDYKNQKYYVGYANWSSFYPLNSIDKVFYLEVDYTKAKASIKRVQEGLENNHFLMNSELVHQRLKQIQTLFKEYKWARYYEEDIDVLRKKIINKLVITNKTLQQVKLEL</sequence>
<protein>
    <submittedName>
        <fullName evidence="1">Uncharacterized protein</fullName>
    </submittedName>
</protein>
<keyword evidence="2" id="KW-1185">Reference proteome</keyword>
<dbReference type="AlphaFoldDB" id="A0A3E0I1R8"/>
<name>A0A3E0I1R8_9FLAO</name>
<organism evidence="1 2">
    <name type="scientific">Tenacibaculum gallaicum</name>
    <dbReference type="NCBI Taxonomy" id="561505"/>
    <lineage>
        <taxon>Bacteria</taxon>
        <taxon>Pseudomonadati</taxon>
        <taxon>Bacteroidota</taxon>
        <taxon>Flavobacteriia</taxon>
        <taxon>Flavobacteriales</taxon>
        <taxon>Flavobacteriaceae</taxon>
        <taxon>Tenacibaculum</taxon>
    </lineage>
</organism>
<proteinExistence type="predicted"/>
<comment type="caution">
    <text evidence="1">The sequence shown here is derived from an EMBL/GenBank/DDBJ whole genome shotgun (WGS) entry which is preliminary data.</text>
</comment>
<gene>
    <name evidence="1" type="ORF">C7448_103276</name>
</gene>
<dbReference type="RefSeq" id="WP_115900886.1">
    <property type="nucleotide sequence ID" value="NZ_QUNS01000003.1"/>
</dbReference>
<evidence type="ECO:0000313" key="2">
    <source>
        <dbReference type="Proteomes" id="UP000256884"/>
    </source>
</evidence>
<dbReference type="EMBL" id="QUNS01000003">
    <property type="protein sequence ID" value="REH52541.1"/>
    <property type="molecule type" value="Genomic_DNA"/>
</dbReference>
<reference evidence="1 2" key="1">
    <citation type="submission" date="2018-08" db="EMBL/GenBank/DDBJ databases">
        <title>Genomic Encyclopedia of Type Strains, Phase IV (KMG-IV): sequencing the most valuable type-strain genomes for metagenomic binning, comparative biology and taxonomic classification.</title>
        <authorList>
            <person name="Goeker M."/>
        </authorList>
    </citation>
    <scope>NUCLEOTIDE SEQUENCE [LARGE SCALE GENOMIC DNA]</scope>
    <source>
        <strain evidence="1 2">DSM 18841</strain>
    </source>
</reference>
<evidence type="ECO:0000313" key="1">
    <source>
        <dbReference type="EMBL" id="REH52541.1"/>
    </source>
</evidence>
<dbReference type="OrthoDB" id="1187827at2"/>
<dbReference type="Proteomes" id="UP000256884">
    <property type="component" value="Unassembled WGS sequence"/>
</dbReference>
<accession>A0A3E0I1R8</accession>